<comment type="cofactor">
    <cofactor evidence="7">
        <name>Mg(2+)</name>
        <dbReference type="ChEBI" id="CHEBI:18420"/>
    </cofactor>
</comment>
<dbReference type="HAMAP" id="MF_01965">
    <property type="entry name" value="NADHX_dehydratase"/>
    <property type="match status" value="1"/>
</dbReference>
<proteinExistence type="inferred from homology"/>
<protein>
    <recommendedName>
        <fullName evidence="7">ATP-dependent (S)-NAD(P)H-hydrate dehydratase</fullName>
        <ecNumber evidence="7">4.2.1.93</ecNumber>
    </recommendedName>
    <alternativeName>
        <fullName evidence="7">ATP-dependent NAD(P)HX dehydratase</fullName>
    </alternativeName>
</protein>
<dbReference type="Proteomes" id="UP000653454">
    <property type="component" value="Unassembled WGS sequence"/>
</dbReference>
<feature type="binding site" evidence="7">
    <location>
        <position position="106"/>
    </location>
    <ligand>
        <name>(6S)-NADPHX</name>
        <dbReference type="ChEBI" id="CHEBI:64076"/>
    </ligand>
</feature>
<dbReference type="Pfam" id="PF01256">
    <property type="entry name" value="Carb_kinase"/>
    <property type="match status" value="1"/>
</dbReference>
<dbReference type="AlphaFoldDB" id="A0A8S4FYN9"/>
<comment type="similarity">
    <text evidence="7">Belongs to the NnrD/CARKD family.</text>
</comment>
<sequence>MKSTEQVLDYFAKKVVPKLEGLRKGEAGTIGVIGGSEEHTGAPYFAGIAALRAGADLVYVLTTASAAPVVQAYSPDLIVHPSLSLAAFPAIERLLRKADVLVIGPGLGRKPEIEALTNKIIRSCKSLKKPLVIDDDGLYFVSKDINLIKDYPSPGVILTPNYLEEQMLKDAVEKSFVPIIGNKTWHSYWGPSVAVLAKGPVDKFYGSVTFEVPGGSGRRPGGQGDLQAGILATFFGWAVKANACSSIPSMAASILTRSCNTLAFQVNGRSMTASDMVRFIMVKL</sequence>
<comment type="function">
    <text evidence="7">Catalyzes the dehydration of the S-form of NAD(P)HX at the expense of ATP, which is converted to ADP. Together with NAD(P)HX epimerase, which catalyzes the epimerization of the S- and R-forms, the enzyme allows the repair of both epimers of NAD(P)HX, a damaged form of NAD(P)H that is a result of enzymatic or heat-dependent hydration.</text>
</comment>
<keyword evidence="10" id="KW-1185">Reference proteome</keyword>
<dbReference type="EMBL" id="CAJHNJ030000066">
    <property type="protein sequence ID" value="CAG9133715.1"/>
    <property type="molecule type" value="Genomic_DNA"/>
</dbReference>
<evidence type="ECO:0000256" key="1">
    <source>
        <dbReference type="ARBA" id="ARBA00022741"/>
    </source>
</evidence>
<evidence type="ECO:0000313" key="10">
    <source>
        <dbReference type="Proteomes" id="UP000653454"/>
    </source>
</evidence>
<dbReference type="GO" id="GO:0110051">
    <property type="term" value="P:metabolite repair"/>
    <property type="evidence" value="ECO:0007669"/>
    <property type="project" value="TreeGrafter"/>
</dbReference>
<reference evidence="9" key="1">
    <citation type="submission" date="2020-11" db="EMBL/GenBank/DDBJ databases">
        <authorList>
            <person name="Whiteford S."/>
        </authorList>
    </citation>
    <scope>NUCLEOTIDE SEQUENCE</scope>
</reference>
<keyword evidence="3" id="KW-0521">NADP</keyword>
<keyword evidence="5 7" id="KW-0456">Lyase</keyword>
<comment type="catalytic activity">
    <reaction evidence="6 7">
        <text>(6S)-NADPHX + ATP = ADP + phosphate + NADPH + H(+)</text>
        <dbReference type="Rhea" id="RHEA:32231"/>
        <dbReference type="ChEBI" id="CHEBI:15378"/>
        <dbReference type="ChEBI" id="CHEBI:30616"/>
        <dbReference type="ChEBI" id="CHEBI:43474"/>
        <dbReference type="ChEBI" id="CHEBI:57783"/>
        <dbReference type="ChEBI" id="CHEBI:64076"/>
        <dbReference type="ChEBI" id="CHEBI:456216"/>
        <dbReference type="EC" id="4.2.1.93"/>
    </reaction>
</comment>
<accession>A0A8S4FYN9</accession>
<evidence type="ECO:0000259" key="8">
    <source>
        <dbReference type="PROSITE" id="PS51383"/>
    </source>
</evidence>
<evidence type="ECO:0000256" key="7">
    <source>
        <dbReference type="HAMAP-Rule" id="MF_03157"/>
    </source>
</evidence>
<organism evidence="9 10">
    <name type="scientific">Plutella xylostella</name>
    <name type="common">Diamondback moth</name>
    <name type="synonym">Plutella maculipennis</name>
    <dbReference type="NCBI Taxonomy" id="51655"/>
    <lineage>
        <taxon>Eukaryota</taxon>
        <taxon>Metazoa</taxon>
        <taxon>Ecdysozoa</taxon>
        <taxon>Arthropoda</taxon>
        <taxon>Hexapoda</taxon>
        <taxon>Insecta</taxon>
        <taxon>Pterygota</taxon>
        <taxon>Neoptera</taxon>
        <taxon>Endopterygota</taxon>
        <taxon>Lepidoptera</taxon>
        <taxon>Glossata</taxon>
        <taxon>Ditrysia</taxon>
        <taxon>Yponomeutoidea</taxon>
        <taxon>Plutellidae</taxon>
        <taxon>Plutella</taxon>
    </lineage>
</organism>
<feature type="binding site" evidence="7">
    <location>
        <begin position="198"/>
        <end position="202"/>
    </location>
    <ligand>
        <name>ATP</name>
        <dbReference type="ChEBI" id="CHEBI:30616"/>
    </ligand>
</feature>
<dbReference type="Gene3D" id="3.40.1190.20">
    <property type="match status" value="1"/>
</dbReference>
<dbReference type="GO" id="GO:0005524">
    <property type="term" value="F:ATP binding"/>
    <property type="evidence" value="ECO:0007669"/>
    <property type="project" value="UniProtKB-KW"/>
</dbReference>
<dbReference type="CDD" id="cd01171">
    <property type="entry name" value="YXKO-related"/>
    <property type="match status" value="1"/>
</dbReference>
<keyword evidence="4 7" id="KW-0520">NAD</keyword>
<evidence type="ECO:0000313" key="9">
    <source>
        <dbReference type="EMBL" id="CAG9133715.1"/>
    </source>
</evidence>
<dbReference type="GO" id="GO:0046496">
    <property type="term" value="P:nicotinamide nucleotide metabolic process"/>
    <property type="evidence" value="ECO:0007669"/>
    <property type="project" value="UniProtKB-UniRule"/>
</dbReference>
<dbReference type="EC" id="4.2.1.93" evidence="7"/>
<dbReference type="SUPFAM" id="SSF53613">
    <property type="entry name" value="Ribokinase-like"/>
    <property type="match status" value="1"/>
</dbReference>
<evidence type="ECO:0000256" key="2">
    <source>
        <dbReference type="ARBA" id="ARBA00022840"/>
    </source>
</evidence>
<dbReference type="InterPro" id="IPR029056">
    <property type="entry name" value="Ribokinase-like"/>
</dbReference>
<name>A0A8S4FYN9_PLUXY</name>
<evidence type="ECO:0000256" key="5">
    <source>
        <dbReference type="ARBA" id="ARBA00023239"/>
    </source>
</evidence>
<evidence type="ECO:0000256" key="3">
    <source>
        <dbReference type="ARBA" id="ARBA00022857"/>
    </source>
</evidence>
<dbReference type="PROSITE" id="PS51383">
    <property type="entry name" value="YJEF_C_3"/>
    <property type="match status" value="1"/>
</dbReference>
<dbReference type="InterPro" id="IPR000631">
    <property type="entry name" value="CARKD"/>
</dbReference>
<gene>
    <name evidence="9" type="ORF">PLXY2_LOCUS11934</name>
</gene>
<feature type="binding site" evidence="7">
    <location>
        <begin position="161"/>
        <end position="167"/>
    </location>
    <ligand>
        <name>(6S)-NADPHX</name>
        <dbReference type="ChEBI" id="CHEBI:64076"/>
    </ligand>
</feature>
<keyword evidence="2 7" id="KW-0067">ATP-binding</keyword>
<feature type="binding site" evidence="7">
    <location>
        <begin position="215"/>
        <end position="224"/>
    </location>
    <ligand>
        <name>ATP</name>
        <dbReference type="ChEBI" id="CHEBI:30616"/>
    </ligand>
</feature>
<dbReference type="NCBIfam" id="TIGR00196">
    <property type="entry name" value="yjeF_cterm"/>
    <property type="match status" value="1"/>
</dbReference>
<comment type="caution">
    <text evidence="9">The sequence shown here is derived from an EMBL/GenBank/DDBJ whole genome shotgun (WGS) entry which is preliminary data.</text>
</comment>
<comment type="catalytic activity">
    <reaction evidence="7">
        <text>(6S)-NADHX + ATP = ADP + phosphate + NADH + H(+)</text>
        <dbReference type="Rhea" id="RHEA:19017"/>
        <dbReference type="ChEBI" id="CHEBI:15378"/>
        <dbReference type="ChEBI" id="CHEBI:30616"/>
        <dbReference type="ChEBI" id="CHEBI:43474"/>
        <dbReference type="ChEBI" id="CHEBI:57945"/>
        <dbReference type="ChEBI" id="CHEBI:64074"/>
        <dbReference type="ChEBI" id="CHEBI:456216"/>
        <dbReference type="EC" id="4.2.1.93"/>
    </reaction>
</comment>
<dbReference type="PANTHER" id="PTHR12592:SF0">
    <property type="entry name" value="ATP-DEPENDENT (S)-NAD(P)H-HYDRATE DEHYDRATASE"/>
    <property type="match status" value="1"/>
</dbReference>
<feature type="binding site" evidence="7">
    <location>
        <position position="225"/>
    </location>
    <ligand>
        <name>(6S)-NADPHX</name>
        <dbReference type="ChEBI" id="CHEBI:64076"/>
    </ligand>
</feature>
<dbReference type="GO" id="GO:0047453">
    <property type="term" value="F:ATP-dependent NAD(P)H-hydrate dehydratase activity"/>
    <property type="evidence" value="ECO:0007669"/>
    <property type="project" value="UniProtKB-UniRule"/>
</dbReference>
<keyword evidence="1 7" id="KW-0547">Nucleotide-binding</keyword>
<evidence type="ECO:0000256" key="6">
    <source>
        <dbReference type="ARBA" id="ARBA00047472"/>
    </source>
</evidence>
<evidence type="ECO:0000256" key="4">
    <source>
        <dbReference type="ARBA" id="ARBA00023027"/>
    </source>
</evidence>
<dbReference type="PANTHER" id="PTHR12592">
    <property type="entry name" value="ATP-DEPENDENT (S)-NAD(P)H-HYDRATE DEHYDRATASE FAMILY MEMBER"/>
    <property type="match status" value="1"/>
</dbReference>
<feature type="domain" description="YjeF C-terminal" evidence="8">
    <location>
        <begin position="7"/>
        <end position="284"/>
    </location>
</feature>
<keyword evidence="7" id="KW-0597">Phosphoprotein</keyword>